<dbReference type="Proteomes" id="UP000248614">
    <property type="component" value="Unassembled WGS sequence"/>
</dbReference>
<dbReference type="Gene3D" id="2.40.40.20">
    <property type="match status" value="1"/>
</dbReference>
<dbReference type="Gene3D" id="3.40.228.10">
    <property type="entry name" value="Dimethylsulfoxide Reductase, domain 2"/>
    <property type="match status" value="1"/>
</dbReference>
<dbReference type="GO" id="GO:0016491">
    <property type="term" value="F:oxidoreductase activity"/>
    <property type="evidence" value="ECO:0007669"/>
    <property type="project" value="UniProtKB-KW"/>
</dbReference>
<evidence type="ECO:0000256" key="1">
    <source>
        <dbReference type="ARBA" id="ARBA00001942"/>
    </source>
</evidence>
<evidence type="ECO:0000313" key="12">
    <source>
        <dbReference type="EMBL" id="PZO77247.1"/>
    </source>
</evidence>
<dbReference type="GO" id="GO:0046872">
    <property type="term" value="F:metal ion binding"/>
    <property type="evidence" value="ECO:0007669"/>
    <property type="project" value="UniProtKB-KW"/>
</dbReference>
<dbReference type="AlphaFoldDB" id="A0A2W4Z6Y8"/>
<dbReference type="Gene3D" id="3.40.50.740">
    <property type="match status" value="1"/>
</dbReference>
<dbReference type="GO" id="GO:0042128">
    <property type="term" value="P:nitrate assimilation"/>
    <property type="evidence" value="ECO:0007669"/>
    <property type="project" value="UniProtKB-KW"/>
</dbReference>
<sequence length="874" mass="93511">MRLPPLPNPSPDGERAIRTTCAYCGVGCGIVATPVGTRSVRIEGDPDHPANRGRLCSKGTHLGETVGLDGRLLHPMIGKHRASWDKALGLVAKRFRDTVARHGPDSVAFYVSGQLLTEDYYVANKLMKGFIGSANIDTNSRLCMSSAVAGHTRAFGEDIVPASYEDLDAADLIVLVGSNTAWCHPIVYQRIRARCEAGARLVVIDPRRTETAGEADLHLAIRPGSDVALMNGLLAWCRAAGVLDTAFIADHVLVPEGFWNDEGSDLWSVARTCDVNVADLRRFYELFAATPRTVTMFSQGVNQSLAGTDQVNAILNVHLATGRIGKPGAQPFSITGQPNAMGGREVGGLASTLAAHMGFAEDDRARVRRFWASPTIASGPGLKAVDLFRAVGEGRIKALWVMATNPAVSMPDAGRVREALAACPFVVVSDVIADTDTSVHAHVRLPAAAWGEKDGTVTNSDRTVSRQRAFLPLPGEAKPDWWIVKEVARRMGWKTAFGYDRPADIWREHVRLSTYQNDGARLFSLAGHGGGGNADYAVMAPFRWGGTPFADGRFPTPDGRARLVPVAQKPIAAPLGHWPLTLNTGRYRDQWHSMTRTGLAPKLARHREEPLVEVHPDDAAHLGIVDGGLARVATPQGNSLYRACVTDAQRPGELFTPIHWTDRTSTGGRTGLLPRPLTDPVSGQPGFKATPAGIAPVATRWRGFLIVAGELGARPECLWATRVAVPGGSLWELAGDGDPVRLDTCLPGGERIEAVDRARGTRRVAILADGRLVAALFLTETGELPPRDWLIAQLGEPRAAPSVLAGRPPGARVDRGPIVCACFDIGLRTIVAAIHEQRLIDVAAIGAAIGAGTNCGSCRPALARLLTEEKTDAA</sequence>
<comment type="caution">
    <text evidence="12">The sequence shown here is derived from an EMBL/GenBank/DDBJ whole genome shotgun (WGS) entry which is preliminary data.</text>
</comment>
<evidence type="ECO:0000256" key="3">
    <source>
        <dbReference type="ARBA" id="ARBA00008747"/>
    </source>
</evidence>
<keyword evidence="4" id="KW-0004">4Fe-4S</keyword>
<keyword evidence="10" id="KW-0534">Nitrate assimilation</keyword>
<dbReference type="GO" id="GO:0016020">
    <property type="term" value="C:membrane"/>
    <property type="evidence" value="ECO:0007669"/>
    <property type="project" value="TreeGrafter"/>
</dbReference>
<comment type="cofactor">
    <cofactor evidence="2">
        <name>[4Fe-4S] cluster</name>
        <dbReference type="ChEBI" id="CHEBI:49883"/>
    </cofactor>
</comment>
<dbReference type="InterPro" id="IPR007419">
    <property type="entry name" value="BFD-like_2Fe2S-bd_dom"/>
</dbReference>
<evidence type="ECO:0000256" key="10">
    <source>
        <dbReference type="ARBA" id="ARBA00023063"/>
    </source>
</evidence>
<comment type="similarity">
    <text evidence="3">Belongs to the prokaryotic molybdopterin-containing oxidoreductase family. NasA/NapA/NarB subfamily.</text>
</comment>
<dbReference type="CDD" id="cd02754">
    <property type="entry name" value="MopB_Nitrate-R-NapA-like"/>
    <property type="match status" value="1"/>
</dbReference>
<dbReference type="InterPro" id="IPR009010">
    <property type="entry name" value="Asp_de-COase-like_dom_sf"/>
</dbReference>
<evidence type="ECO:0000259" key="11">
    <source>
        <dbReference type="PROSITE" id="PS51669"/>
    </source>
</evidence>
<dbReference type="InterPro" id="IPR006657">
    <property type="entry name" value="MoPterin_dinucl-bd_dom"/>
</dbReference>
<keyword evidence="7" id="KW-0560">Oxidoreductase</keyword>
<dbReference type="InterPro" id="IPR050123">
    <property type="entry name" value="Prok_molybdopt-oxidoreductase"/>
</dbReference>
<keyword evidence="9" id="KW-0411">Iron-sulfur</keyword>
<keyword evidence="6" id="KW-0479">Metal-binding</keyword>
<organism evidence="12 13">
    <name type="scientific">Sphingomonas hengshuiensis</name>
    <dbReference type="NCBI Taxonomy" id="1609977"/>
    <lineage>
        <taxon>Bacteria</taxon>
        <taxon>Pseudomonadati</taxon>
        <taxon>Pseudomonadota</taxon>
        <taxon>Alphaproteobacteria</taxon>
        <taxon>Sphingomonadales</taxon>
        <taxon>Sphingomonadaceae</taxon>
        <taxon>Sphingomonas</taxon>
    </lineage>
</organism>
<dbReference type="InterPro" id="IPR041854">
    <property type="entry name" value="BFD-like_2Fe2S-bd_dom_sf"/>
</dbReference>
<dbReference type="InterPro" id="IPR006963">
    <property type="entry name" value="Mopterin_OxRdtase_4Fe-4S_dom"/>
</dbReference>
<dbReference type="SUPFAM" id="SSF50692">
    <property type="entry name" value="ADC-like"/>
    <property type="match status" value="1"/>
</dbReference>
<proteinExistence type="inferred from homology"/>
<feature type="domain" description="4Fe-4S Mo/W bis-MGD-type" evidence="11">
    <location>
        <begin position="14"/>
        <end position="70"/>
    </location>
</feature>
<dbReference type="CDD" id="cd02791">
    <property type="entry name" value="MopB_CT_Nitrate-R-NapA-like"/>
    <property type="match status" value="1"/>
</dbReference>
<dbReference type="PANTHER" id="PTHR43105:SF9">
    <property type="entry name" value="NADPH-FE(3+) OXIDOREDUCTASE SUBUNIT ALPHA"/>
    <property type="match status" value="1"/>
</dbReference>
<gene>
    <name evidence="12" type="ORF">DI632_09415</name>
</gene>
<protein>
    <submittedName>
        <fullName evidence="12">Nitrate reductase</fullName>
    </submittedName>
</protein>
<dbReference type="GO" id="GO:0045333">
    <property type="term" value="P:cellular respiration"/>
    <property type="evidence" value="ECO:0007669"/>
    <property type="project" value="UniProtKB-ARBA"/>
</dbReference>
<evidence type="ECO:0000256" key="6">
    <source>
        <dbReference type="ARBA" id="ARBA00022723"/>
    </source>
</evidence>
<evidence type="ECO:0000256" key="9">
    <source>
        <dbReference type="ARBA" id="ARBA00023014"/>
    </source>
</evidence>
<name>A0A2W4Z6Y8_9SPHN</name>
<dbReference type="Gene3D" id="2.20.25.90">
    <property type="entry name" value="ADC-like domains"/>
    <property type="match status" value="1"/>
</dbReference>
<evidence type="ECO:0000256" key="5">
    <source>
        <dbReference type="ARBA" id="ARBA00022505"/>
    </source>
</evidence>
<dbReference type="Pfam" id="PF04324">
    <property type="entry name" value="Fer2_BFD"/>
    <property type="match status" value="1"/>
</dbReference>
<evidence type="ECO:0000256" key="2">
    <source>
        <dbReference type="ARBA" id="ARBA00001966"/>
    </source>
</evidence>
<dbReference type="PROSITE" id="PS00551">
    <property type="entry name" value="MOLYBDOPTERIN_PROK_1"/>
    <property type="match status" value="1"/>
</dbReference>
<dbReference type="GO" id="GO:0051539">
    <property type="term" value="F:4 iron, 4 sulfur cluster binding"/>
    <property type="evidence" value="ECO:0007669"/>
    <property type="project" value="UniProtKB-KW"/>
</dbReference>
<dbReference type="Pfam" id="PF00384">
    <property type="entry name" value="Molybdopterin"/>
    <property type="match status" value="1"/>
</dbReference>
<reference evidence="12 13" key="1">
    <citation type="submission" date="2017-08" db="EMBL/GenBank/DDBJ databases">
        <title>Infants hospitalized years apart are colonized by the same room-sourced microbial strains.</title>
        <authorList>
            <person name="Brooks B."/>
            <person name="Olm M.R."/>
            <person name="Firek B.A."/>
            <person name="Baker R."/>
            <person name="Thomas B.C."/>
            <person name="Morowitz M.J."/>
            <person name="Banfield J.F."/>
        </authorList>
    </citation>
    <scope>NUCLEOTIDE SEQUENCE [LARGE SCALE GENOMIC DNA]</scope>
    <source>
        <strain evidence="12">S2_018_000_R3_110</strain>
    </source>
</reference>
<keyword evidence="5" id="KW-0500">Molybdenum</keyword>
<evidence type="ECO:0000256" key="8">
    <source>
        <dbReference type="ARBA" id="ARBA00023004"/>
    </source>
</evidence>
<dbReference type="InterPro" id="IPR041957">
    <property type="entry name" value="CT_Nitrate-R-NapA-like"/>
</dbReference>
<dbReference type="PANTHER" id="PTHR43105">
    <property type="entry name" value="RESPIRATORY NITRATE REDUCTASE"/>
    <property type="match status" value="1"/>
</dbReference>
<evidence type="ECO:0000256" key="4">
    <source>
        <dbReference type="ARBA" id="ARBA00022485"/>
    </source>
</evidence>
<dbReference type="GO" id="GO:1990204">
    <property type="term" value="C:oxidoreductase complex"/>
    <property type="evidence" value="ECO:0007669"/>
    <property type="project" value="UniProtKB-ARBA"/>
</dbReference>
<accession>A0A2W4Z6Y8</accession>
<evidence type="ECO:0000256" key="7">
    <source>
        <dbReference type="ARBA" id="ARBA00023002"/>
    </source>
</evidence>
<keyword evidence="8" id="KW-0408">Iron</keyword>
<dbReference type="SMART" id="SM00926">
    <property type="entry name" value="Molybdop_Fe4S4"/>
    <property type="match status" value="1"/>
</dbReference>
<dbReference type="EMBL" id="QFNF01000022">
    <property type="protein sequence ID" value="PZO77247.1"/>
    <property type="molecule type" value="Genomic_DNA"/>
</dbReference>
<evidence type="ECO:0000313" key="13">
    <source>
        <dbReference type="Proteomes" id="UP000248614"/>
    </source>
</evidence>
<dbReference type="Pfam" id="PF04879">
    <property type="entry name" value="Molybdop_Fe4S4"/>
    <property type="match status" value="1"/>
</dbReference>
<dbReference type="InterPro" id="IPR027467">
    <property type="entry name" value="MopterinOxRdtase_cofactor_BS"/>
</dbReference>
<dbReference type="SUPFAM" id="SSF53706">
    <property type="entry name" value="Formate dehydrogenase/DMSO reductase, domains 1-3"/>
    <property type="match status" value="1"/>
</dbReference>
<dbReference type="Gene3D" id="1.10.10.1100">
    <property type="entry name" value="BFD-like [2Fe-2S]-binding domain"/>
    <property type="match status" value="1"/>
</dbReference>
<dbReference type="PROSITE" id="PS51669">
    <property type="entry name" value="4FE4S_MOW_BIS_MGD"/>
    <property type="match status" value="1"/>
</dbReference>
<dbReference type="GO" id="GO:0043546">
    <property type="term" value="F:molybdopterin cofactor binding"/>
    <property type="evidence" value="ECO:0007669"/>
    <property type="project" value="InterPro"/>
</dbReference>
<comment type="cofactor">
    <cofactor evidence="1">
        <name>Mo-bis(molybdopterin guanine dinucleotide)</name>
        <dbReference type="ChEBI" id="CHEBI:60539"/>
    </cofactor>
</comment>
<dbReference type="InterPro" id="IPR006656">
    <property type="entry name" value="Mopterin_OxRdtase"/>
</dbReference>
<dbReference type="Pfam" id="PF01568">
    <property type="entry name" value="Molydop_binding"/>
    <property type="match status" value="1"/>
</dbReference>